<keyword evidence="15" id="KW-1185">Reference proteome</keyword>
<dbReference type="PANTHER" id="PTHR21506">
    <property type="entry name" value="COMPONENT OF OLIGOMERIC GOLGI COMPLEX 6"/>
    <property type="match status" value="1"/>
</dbReference>
<evidence type="ECO:0000313" key="15">
    <source>
        <dbReference type="Proteomes" id="UP000694388"/>
    </source>
</evidence>
<dbReference type="InterPro" id="IPR048369">
    <property type="entry name" value="COG6_C"/>
</dbReference>
<dbReference type="SMART" id="SM01087">
    <property type="entry name" value="COG6"/>
    <property type="match status" value="1"/>
</dbReference>
<evidence type="ECO:0000256" key="4">
    <source>
        <dbReference type="ARBA" id="ARBA00011166"/>
    </source>
</evidence>
<reference evidence="14" key="1">
    <citation type="submission" date="2025-08" db="UniProtKB">
        <authorList>
            <consortium name="Ensembl"/>
        </authorList>
    </citation>
    <scope>IDENTIFICATION</scope>
</reference>
<keyword evidence="8 11" id="KW-0333">Golgi apparatus</keyword>
<comment type="subunit">
    <text evidence="4">Component of the conserved oligomeric Golgi complex which is composed of eight different subunits and is required for normal Golgi morphology and localization.</text>
</comment>
<dbReference type="GeneTree" id="ENSGT00390000013518"/>
<keyword evidence="6 11" id="KW-0813">Transport</keyword>
<feature type="domain" description="Conserved oligomeric complex COG6 N-terminal" evidence="12">
    <location>
        <begin position="56"/>
        <end position="110"/>
    </location>
</feature>
<dbReference type="OMA" id="FIVIREM"/>
<reference evidence="14" key="2">
    <citation type="submission" date="2025-09" db="UniProtKB">
        <authorList>
            <consortium name="Ensembl"/>
        </authorList>
    </citation>
    <scope>IDENTIFICATION</scope>
</reference>
<evidence type="ECO:0000256" key="11">
    <source>
        <dbReference type="RuleBase" id="RU365075"/>
    </source>
</evidence>
<comment type="subcellular location">
    <subcellularLocation>
        <location evidence="2 11">Golgi apparatus membrane</location>
        <topology evidence="2 11">Peripheral membrane protein</topology>
    </subcellularLocation>
</comment>
<keyword evidence="9 11" id="KW-0472">Membrane</keyword>
<keyword evidence="7 11" id="KW-0653">Protein transport</keyword>
<dbReference type="Ensembl" id="ENSEBUT00000024146.1">
    <property type="protein sequence ID" value="ENSEBUP00000023570.1"/>
    <property type="gene ID" value="ENSEBUG00000014518.1"/>
</dbReference>
<evidence type="ECO:0000259" key="13">
    <source>
        <dbReference type="Pfam" id="PF20653"/>
    </source>
</evidence>
<evidence type="ECO:0000256" key="5">
    <source>
        <dbReference type="ARBA" id="ARBA00020973"/>
    </source>
</evidence>
<dbReference type="Proteomes" id="UP000694388">
    <property type="component" value="Unplaced"/>
</dbReference>
<evidence type="ECO:0000256" key="2">
    <source>
        <dbReference type="ARBA" id="ARBA00004395"/>
    </source>
</evidence>
<dbReference type="GO" id="GO:0000139">
    <property type="term" value="C:Golgi membrane"/>
    <property type="evidence" value="ECO:0007669"/>
    <property type="project" value="UniProtKB-SubCell"/>
</dbReference>
<protein>
    <recommendedName>
        <fullName evidence="5 11">Conserved oligomeric Golgi complex subunit 6</fullName>
        <shortName evidence="11">COG complex subunit 6</shortName>
    </recommendedName>
    <alternativeName>
        <fullName evidence="10 11">Component of oligomeric Golgi complex 6</fullName>
    </alternativeName>
</protein>
<evidence type="ECO:0000259" key="12">
    <source>
        <dbReference type="Pfam" id="PF06419"/>
    </source>
</evidence>
<dbReference type="Pfam" id="PF06419">
    <property type="entry name" value="COG6_N"/>
    <property type="match status" value="1"/>
</dbReference>
<proteinExistence type="inferred from homology"/>
<evidence type="ECO:0000313" key="14">
    <source>
        <dbReference type="Ensembl" id="ENSEBUP00000023570.1"/>
    </source>
</evidence>
<dbReference type="InterPro" id="IPR010490">
    <property type="entry name" value="COG6"/>
</dbReference>
<evidence type="ECO:0000256" key="3">
    <source>
        <dbReference type="ARBA" id="ARBA00011023"/>
    </source>
</evidence>
<evidence type="ECO:0000256" key="10">
    <source>
        <dbReference type="ARBA" id="ARBA00031348"/>
    </source>
</evidence>
<comment type="similarity">
    <text evidence="3 11">Belongs to the COG6 family.</text>
</comment>
<dbReference type="GO" id="GO:0006891">
    <property type="term" value="P:intra-Golgi vesicle-mediated transport"/>
    <property type="evidence" value="ECO:0007669"/>
    <property type="project" value="UniProtKB-UniRule"/>
</dbReference>
<evidence type="ECO:0000256" key="6">
    <source>
        <dbReference type="ARBA" id="ARBA00022448"/>
    </source>
</evidence>
<comment type="function">
    <text evidence="1 11">Required for normal Golgi function.</text>
</comment>
<evidence type="ECO:0000256" key="1">
    <source>
        <dbReference type="ARBA" id="ARBA00003627"/>
    </source>
</evidence>
<evidence type="ECO:0000256" key="9">
    <source>
        <dbReference type="ARBA" id="ARBA00023136"/>
    </source>
</evidence>
<dbReference type="GO" id="GO:0017119">
    <property type="term" value="C:Golgi transport complex"/>
    <property type="evidence" value="ECO:0007669"/>
    <property type="project" value="UniProtKB-UniRule"/>
</dbReference>
<evidence type="ECO:0000256" key="7">
    <source>
        <dbReference type="ARBA" id="ARBA00022927"/>
    </source>
</evidence>
<dbReference type="GO" id="GO:0015031">
    <property type="term" value="P:protein transport"/>
    <property type="evidence" value="ECO:0007669"/>
    <property type="project" value="UniProtKB-KW"/>
</dbReference>
<name>A0A8C4R0V2_EPTBU</name>
<feature type="domain" description="Conserved Oligomeric Golgi complex subunit 6 C-terminal" evidence="13">
    <location>
        <begin position="139"/>
        <end position="240"/>
    </location>
</feature>
<dbReference type="InterPro" id="IPR048368">
    <property type="entry name" value="COG6_N"/>
</dbReference>
<organism evidence="14 15">
    <name type="scientific">Eptatretus burgeri</name>
    <name type="common">Inshore hagfish</name>
    <dbReference type="NCBI Taxonomy" id="7764"/>
    <lineage>
        <taxon>Eukaryota</taxon>
        <taxon>Metazoa</taxon>
        <taxon>Chordata</taxon>
        <taxon>Craniata</taxon>
        <taxon>Vertebrata</taxon>
        <taxon>Cyclostomata</taxon>
        <taxon>Myxini</taxon>
        <taxon>Myxiniformes</taxon>
        <taxon>Myxinidae</taxon>
        <taxon>Eptatretinae</taxon>
        <taxon>Eptatretus</taxon>
    </lineage>
</organism>
<dbReference type="AlphaFoldDB" id="A0A8C4R0V2"/>
<accession>A0A8C4R0V2</accession>
<sequence>MREKFQAARFHGFGVLEDTHTHTHSHTSTCVCVCVCIYMHCKCCFIVIREMCNICILSLLQATKEETQGLISKTTKLQAEGRMLAVQAEVAAAFLAKFQLQPKEEQALREPVTQEFFDALDRVKAIHDDVKILLRSNQQTAGLEIMEQMALHEEAAYERLYRWAQNDCRGLTRDSCDVSPLLIRALACLQPRPVLFKYVIDEFGAARRSAVVRCFIEALTRGGASGTPRPIEMHCHDPLR</sequence>
<evidence type="ECO:0000256" key="8">
    <source>
        <dbReference type="ARBA" id="ARBA00023034"/>
    </source>
</evidence>
<dbReference type="PANTHER" id="PTHR21506:SF0">
    <property type="entry name" value="CONSERVED OLIGOMERIC GOLGI COMPLEX SUBUNIT 6"/>
    <property type="match status" value="1"/>
</dbReference>
<dbReference type="Pfam" id="PF20653">
    <property type="entry name" value="COG6_C"/>
    <property type="match status" value="1"/>
</dbReference>